<evidence type="ECO:0008006" key="5">
    <source>
        <dbReference type="Google" id="ProtNLM"/>
    </source>
</evidence>
<comment type="caution">
    <text evidence="3">The sequence shown here is derived from an EMBL/GenBank/DDBJ whole genome shotgun (WGS) entry which is preliminary data.</text>
</comment>
<dbReference type="Proteomes" id="UP000076881">
    <property type="component" value="Unassembled WGS sequence"/>
</dbReference>
<feature type="chain" id="PRO_5007836120" description="Periplasmic binding protein" evidence="2">
    <location>
        <begin position="20"/>
        <end position="518"/>
    </location>
</feature>
<sequence>MQGFFKFGLLAAAASLCSAAFKEGCADAAWDSDTDYFLQKFDDDKNLPFSPEYNKTYVTIRNRQRRYVVLHCTKEAPPRSMVGENALIVQVPVKNVAALDGFSQNMIEMLGLSTTIKRTGTYADVTSSCVRGNMMDKITYDDENWGSAEEVDVTFYGDTTQSDDKKVLIYNVGNHAPLTQLAYIKFISMFYGLEELGTKLYDEIAASYRCAAANVQQAIIAGSYPEGAFISPIQKDGEKFTVFQSAWWSTILSDAGSRLVNVSADGEVAGQGNPTKPALVSVSANSESNVFAKNSWAIIDTTQYDQLPGKQAPKQSPHAERVTANTYAARSGASKNIYAVANKNVYLVDKAENRNLRHNFNDRGSARPDLAIRDVISIVSPKLNPDYTTQFMRPASKPDDQIALRRYSNTCAIKGKEIETLNITSCAMPAWVNGFNSTGISPNAYGRTDDMESLALTSGSGGLTGGQKAGIAVGSVVGFLVIAAAVIFGIFKWRRSAAEKKKKEAEMHQVEKGSISSD</sequence>
<dbReference type="PANTHER" id="PTHR38360:SF1">
    <property type="entry name" value="F12P19.7"/>
    <property type="match status" value="1"/>
</dbReference>
<dbReference type="PANTHER" id="PTHR38360">
    <property type="entry name" value="OS03G0120000 PROTEIN"/>
    <property type="match status" value="1"/>
</dbReference>
<evidence type="ECO:0000313" key="3">
    <source>
        <dbReference type="EMBL" id="OAA72952.1"/>
    </source>
</evidence>
<feature type="signal peptide" evidence="2">
    <location>
        <begin position="1"/>
        <end position="19"/>
    </location>
</feature>
<dbReference type="STRING" id="1081108.A0A162JS57"/>
<reference evidence="3 4" key="1">
    <citation type="journal article" date="2016" name="Genome Biol. Evol.">
        <title>Divergent and convergent evolution of fungal pathogenicity.</title>
        <authorList>
            <person name="Shang Y."/>
            <person name="Xiao G."/>
            <person name="Zheng P."/>
            <person name="Cen K."/>
            <person name="Zhan S."/>
            <person name="Wang C."/>
        </authorList>
    </citation>
    <scope>NUCLEOTIDE SEQUENCE [LARGE SCALE GENOMIC DNA]</scope>
    <source>
        <strain evidence="3 4">RCEF 1005</strain>
    </source>
</reference>
<name>A0A162JS57_CORDF</name>
<keyword evidence="2" id="KW-0732">Signal</keyword>
<dbReference type="AlphaFoldDB" id="A0A162JS57"/>
<dbReference type="EMBL" id="AZHF01000007">
    <property type="protein sequence ID" value="OAA72952.1"/>
    <property type="molecule type" value="Genomic_DNA"/>
</dbReference>
<keyword evidence="1" id="KW-0472">Membrane</keyword>
<protein>
    <recommendedName>
        <fullName evidence="5">Periplasmic binding protein</fullName>
    </recommendedName>
</protein>
<proteinExistence type="predicted"/>
<gene>
    <name evidence="3" type="ORF">LEL_08736</name>
</gene>
<evidence type="ECO:0000256" key="2">
    <source>
        <dbReference type="SAM" id="SignalP"/>
    </source>
</evidence>
<keyword evidence="4" id="KW-1185">Reference proteome</keyword>
<feature type="transmembrane region" description="Helical" evidence="1">
    <location>
        <begin position="469"/>
        <end position="493"/>
    </location>
</feature>
<accession>A0A162JS57</accession>
<organism evidence="3 4">
    <name type="scientific">Akanthomyces lecanii RCEF 1005</name>
    <dbReference type="NCBI Taxonomy" id="1081108"/>
    <lineage>
        <taxon>Eukaryota</taxon>
        <taxon>Fungi</taxon>
        <taxon>Dikarya</taxon>
        <taxon>Ascomycota</taxon>
        <taxon>Pezizomycotina</taxon>
        <taxon>Sordariomycetes</taxon>
        <taxon>Hypocreomycetidae</taxon>
        <taxon>Hypocreales</taxon>
        <taxon>Cordycipitaceae</taxon>
        <taxon>Akanthomyces</taxon>
        <taxon>Cordyceps confragosa</taxon>
    </lineage>
</organism>
<keyword evidence="1" id="KW-1133">Transmembrane helix</keyword>
<dbReference type="OrthoDB" id="409848at2759"/>
<evidence type="ECO:0000256" key="1">
    <source>
        <dbReference type="SAM" id="Phobius"/>
    </source>
</evidence>
<evidence type="ECO:0000313" key="4">
    <source>
        <dbReference type="Proteomes" id="UP000076881"/>
    </source>
</evidence>
<keyword evidence="1" id="KW-0812">Transmembrane</keyword>